<dbReference type="GO" id="GO:0042597">
    <property type="term" value="C:periplasmic space"/>
    <property type="evidence" value="ECO:0007669"/>
    <property type="project" value="InterPro"/>
</dbReference>
<dbReference type="EMBL" id="QVQT01000003">
    <property type="protein sequence ID" value="RFU17231.1"/>
    <property type="molecule type" value="Genomic_DNA"/>
</dbReference>
<name>A0A372IR34_9BACT</name>
<feature type="chain" id="PRO_5016588329" evidence="3">
    <location>
        <begin position="17"/>
        <end position="110"/>
    </location>
</feature>
<dbReference type="InterPro" id="IPR007348">
    <property type="entry name" value="CopC_dom"/>
</dbReference>
<keyword evidence="1 3" id="KW-0732">Signal</keyword>
<dbReference type="GO" id="GO:0046688">
    <property type="term" value="P:response to copper ion"/>
    <property type="evidence" value="ECO:0007669"/>
    <property type="project" value="InterPro"/>
</dbReference>
<sequence>MVALALLLMAPRLALAHAVLVSSTPEAHATVRGPEVTIHLKFNSRVDGVRSRIFLKLPNGQTQTEALDPQDAPDALRSHAKLQAGSYILLWQALSTDGHTTRGEIPFTVQ</sequence>
<dbReference type="Pfam" id="PF04234">
    <property type="entry name" value="CopC"/>
    <property type="match status" value="1"/>
</dbReference>
<organism evidence="5 6">
    <name type="scientific">Paracidobacterium acidisoli</name>
    <dbReference type="NCBI Taxonomy" id="2303751"/>
    <lineage>
        <taxon>Bacteria</taxon>
        <taxon>Pseudomonadati</taxon>
        <taxon>Acidobacteriota</taxon>
        <taxon>Terriglobia</taxon>
        <taxon>Terriglobales</taxon>
        <taxon>Acidobacteriaceae</taxon>
        <taxon>Paracidobacterium</taxon>
    </lineage>
</organism>
<dbReference type="Gene3D" id="2.60.40.1220">
    <property type="match status" value="1"/>
</dbReference>
<evidence type="ECO:0000256" key="3">
    <source>
        <dbReference type="SAM" id="SignalP"/>
    </source>
</evidence>
<keyword evidence="2" id="KW-0186">Copper</keyword>
<dbReference type="AlphaFoldDB" id="A0A372IR34"/>
<accession>A0A372IR34</accession>
<evidence type="ECO:0000256" key="2">
    <source>
        <dbReference type="ARBA" id="ARBA00023008"/>
    </source>
</evidence>
<dbReference type="OrthoDB" id="2353937at2"/>
<dbReference type="InterPro" id="IPR014756">
    <property type="entry name" value="Ig_E-set"/>
</dbReference>
<dbReference type="GO" id="GO:0005507">
    <property type="term" value="F:copper ion binding"/>
    <property type="evidence" value="ECO:0007669"/>
    <property type="project" value="InterPro"/>
</dbReference>
<keyword evidence="6" id="KW-1185">Reference proteome</keyword>
<dbReference type="InterPro" id="IPR014755">
    <property type="entry name" value="Cu-Rt/internalin_Ig-like"/>
</dbReference>
<proteinExistence type="predicted"/>
<evidence type="ECO:0000259" key="4">
    <source>
        <dbReference type="Pfam" id="PF04234"/>
    </source>
</evidence>
<feature type="domain" description="CopC" evidence="4">
    <location>
        <begin position="17"/>
        <end position="109"/>
    </location>
</feature>
<gene>
    <name evidence="5" type="ORF">D0Y96_08475</name>
</gene>
<dbReference type="SUPFAM" id="SSF81296">
    <property type="entry name" value="E set domains"/>
    <property type="match status" value="1"/>
</dbReference>
<evidence type="ECO:0000313" key="5">
    <source>
        <dbReference type="EMBL" id="RFU17231.1"/>
    </source>
</evidence>
<evidence type="ECO:0000313" key="6">
    <source>
        <dbReference type="Proteomes" id="UP000264702"/>
    </source>
</evidence>
<dbReference type="Proteomes" id="UP000264702">
    <property type="component" value="Unassembled WGS sequence"/>
</dbReference>
<comment type="caution">
    <text evidence="5">The sequence shown here is derived from an EMBL/GenBank/DDBJ whole genome shotgun (WGS) entry which is preliminary data.</text>
</comment>
<reference evidence="5 6" key="1">
    <citation type="submission" date="2018-08" db="EMBL/GenBank/DDBJ databases">
        <title>Acidipila sp. 4G-K13, an acidobacterium isolated from forest soil.</title>
        <authorList>
            <person name="Gao Z.-H."/>
            <person name="Qiu L.-H."/>
        </authorList>
    </citation>
    <scope>NUCLEOTIDE SEQUENCE [LARGE SCALE GENOMIC DNA]</scope>
    <source>
        <strain evidence="5 6">4G-K13</strain>
    </source>
</reference>
<protein>
    <submittedName>
        <fullName evidence="5">Copper resistance protein CopC</fullName>
    </submittedName>
</protein>
<feature type="signal peptide" evidence="3">
    <location>
        <begin position="1"/>
        <end position="16"/>
    </location>
</feature>
<evidence type="ECO:0000256" key="1">
    <source>
        <dbReference type="ARBA" id="ARBA00022729"/>
    </source>
</evidence>